<dbReference type="InterPro" id="IPR050950">
    <property type="entry name" value="HTH-type_LysR_regulators"/>
</dbReference>
<dbReference type="Pfam" id="PF00126">
    <property type="entry name" value="HTH_1"/>
    <property type="match status" value="1"/>
</dbReference>
<evidence type="ECO:0000256" key="1">
    <source>
        <dbReference type="ARBA" id="ARBA00009437"/>
    </source>
</evidence>
<sequence>MTFEAGQLRAFLAVAEHGGVGRAAADLGLTQPAVSRSLRRLEVALGAPLFERHSTGMRLTEYGRALAPRARAIEEEAQRAVEEIHTMQGRGRGTLRVGSVGSVIAHLVPRAVDALLVGHPGLEVHILEGVEDVLVEALAAAEIDVAVGAELDADERIAVVGSLRWQDHVTVVAATGHPLRAEPGVELADLLDQRWAMPPARTAPRRALTEIFRRAGLDEPRTTVTTRSVVALKALVADAGFLSVMPRPLFSAERRAGTIESLHVPGGTRARRFGVFRRRGGALTGPAESFVEELRPIIVALRT</sequence>
<comment type="caution">
    <text evidence="6">The sequence shown here is derived from an EMBL/GenBank/DDBJ whole genome shotgun (WGS) entry which is preliminary data.</text>
</comment>
<dbReference type="InterPro" id="IPR036388">
    <property type="entry name" value="WH-like_DNA-bd_sf"/>
</dbReference>
<dbReference type="Pfam" id="PF03466">
    <property type="entry name" value="LysR_substrate"/>
    <property type="match status" value="1"/>
</dbReference>
<dbReference type="FunFam" id="1.10.10.10:FF:000001">
    <property type="entry name" value="LysR family transcriptional regulator"/>
    <property type="match status" value="1"/>
</dbReference>
<dbReference type="Gene3D" id="1.10.10.10">
    <property type="entry name" value="Winged helix-like DNA-binding domain superfamily/Winged helix DNA-binding domain"/>
    <property type="match status" value="1"/>
</dbReference>
<dbReference type="AlphaFoldDB" id="A0A852W1Z1"/>
<dbReference type="EMBL" id="JACCCZ010000001">
    <property type="protein sequence ID" value="NYG01501.1"/>
    <property type="molecule type" value="Genomic_DNA"/>
</dbReference>
<keyword evidence="2" id="KW-0805">Transcription regulation</keyword>
<dbReference type="InterPro" id="IPR036390">
    <property type="entry name" value="WH_DNA-bd_sf"/>
</dbReference>
<evidence type="ECO:0000313" key="6">
    <source>
        <dbReference type="EMBL" id="NYG01501.1"/>
    </source>
</evidence>
<dbReference type="GeneID" id="98051570"/>
<keyword evidence="7" id="KW-1185">Reference proteome</keyword>
<evidence type="ECO:0000313" key="7">
    <source>
        <dbReference type="Proteomes" id="UP000549695"/>
    </source>
</evidence>
<dbReference type="GO" id="GO:0003700">
    <property type="term" value="F:DNA-binding transcription factor activity"/>
    <property type="evidence" value="ECO:0007669"/>
    <property type="project" value="InterPro"/>
</dbReference>
<reference evidence="6 7" key="1">
    <citation type="submission" date="2020-07" db="EMBL/GenBank/DDBJ databases">
        <title>Sequencing the genomes of 1000 actinobacteria strains.</title>
        <authorList>
            <person name="Klenk H.-P."/>
        </authorList>
    </citation>
    <scope>NUCLEOTIDE SEQUENCE [LARGE SCALE GENOMIC DNA]</scope>
    <source>
        <strain evidence="6 7">DSM 44749</strain>
    </source>
</reference>
<dbReference type="InterPro" id="IPR000847">
    <property type="entry name" value="LysR_HTH_N"/>
</dbReference>
<dbReference type="InterPro" id="IPR005119">
    <property type="entry name" value="LysR_subst-bd"/>
</dbReference>
<dbReference type="PROSITE" id="PS50931">
    <property type="entry name" value="HTH_LYSR"/>
    <property type="match status" value="1"/>
</dbReference>
<evidence type="ECO:0000256" key="2">
    <source>
        <dbReference type="ARBA" id="ARBA00023015"/>
    </source>
</evidence>
<dbReference type="PRINTS" id="PR00039">
    <property type="entry name" value="HTHLYSR"/>
</dbReference>
<comment type="similarity">
    <text evidence="1">Belongs to the LysR transcriptional regulatory family.</text>
</comment>
<feature type="domain" description="HTH lysR-type" evidence="5">
    <location>
        <begin position="1"/>
        <end position="60"/>
    </location>
</feature>
<evidence type="ECO:0000256" key="3">
    <source>
        <dbReference type="ARBA" id="ARBA00023125"/>
    </source>
</evidence>
<dbReference type="RefSeq" id="WP_179760820.1">
    <property type="nucleotide sequence ID" value="NZ_BAAAJZ010000015.1"/>
</dbReference>
<accession>A0A852W1Z1</accession>
<evidence type="ECO:0000259" key="5">
    <source>
        <dbReference type="PROSITE" id="PS50931"/>
    </source>
</evidence>
<dbReference type="Gene3D" id="3.40.190.10">
    <property type="entry name" value="Periplasmic binding protein-like II"/>
    <property type="match status" value="2"/>
</dbReference>
<evidence type="ECO:0000256" key="4">
    <source>
        <dbReference type="ARBA" id="ARBA00023163"/>
    </source>
</evidence>
<gene>
    <name evidence="6" type="ORF">HDA37_001786</name>
</gene>
<keyword evidence="3 6" id="KW-0238">DNA-binding</keyword>
<dbReference type="PANTHER" id="PTHR30419">
    <property type="entry name" value="HTH-TYPE TRANSCRIPTIONAL REGULATOR YBHD"/>
    <property type="match status" value="1"/>
</dbReference>
<organism evidence="6 7">
    <name type="scientific">Pseudonocardia alni</name>
    <name type="common">Amycolata alni</name>
    <dbReference type="NCBI Taxonomy" id="33907"/>
    <lineage>
        <taxon>Bacteria</taxon>
        <taxon>Bacillati</taxon>
        <taxon>Actinomycetota</taxon>
        <taxon>Actinomycetes</taxon>
        <taxon>Pseudonocardiales</taxon>
        <taxon>Pseudonocardiaceae</taxon>
        <taxon>Pseudonocardia</taxon>
    </lineage>
</organism>
<proteinExistence type="inferred from homology"/>
<dbReference type="SUPFAM" id="SSF53850">
    <property type="entry name" value="Periplasmic binding protein-like II"/>
    <property type="match status" value="1"/>
</dbReference>
<protein>
    <submittedName>
        <fullName evidence="6">DNA-binding transcriptional LysR family regulator</fullName>
    </submittedName>
</protein>
<dbReference type="Proteomes" id="UP000549695">
    <property type="component" value="Unassembled WGS sequence"/>
</dbReference>
<keyword evidence="4" id="KW-0804">Transcription</keyword>
<dbReference type="SUPFAM" id="SSF46785">
    <property type="entry name" value="Winged helix' DNA-binding domain"/>
    <property type="match status" value="1"/>
</dbReference>
<name>A0A852W1Z1_PSEA5</name>
<dbReference type="PANTHER" id="PTHR30419:SF8">
    <property type="entry name" value="NITROGEN ASSIMILATION TRANSCRIPTIONAL ACTIVATOR-RELATED"/>
    <property type="match status" value="1"/>
</dbReference>
<dbReference type="GO" id="GO:0003677">
    <property type="term" value="F:DNA binding"/>
    <property type="evidence" value="ECO:0007669"/>
    <property type="project" value="UniProtKB-KW"/>
</dbReference>
<dbReference type="GO" id="GO:0005829">
    <property type="term" value="C:cytosol"/>
    <property type="evidence" value="ECO:0007669"/>
    <property type="project" value="TreeGrafter"/>
</dbReference>